<dbReference type="InterPro" id="IPR052565">
    <property type="entry name" value="Glutaredoxin-like_YDR286C"/>
</dbReference>
<sequence>MNSIRSTRCGQLGLATHITGPRPPYQRRQLVTAASAHTDAASVKQGKTIILYSKPNCPLCEGTRDRVQGLIDRAQFMPSALMEYTLEVRDISKNPAWRAAYELEVPLLTALTVEGREVRIPRPPPRMTTDKLRQHIEAALPH</sequence>
<protein>
    <recommendedName>
        <fullName evidence="1">Glutaredoxin-like protein</fullName>
    </recommendedName>
</protein>
<dbReference type="AlphaFoldDB" id="A0A8J4LQH3"/>
<evidence type="ECO:0000313" key="4">
    <source>
        <dbReference type="Proteomes" id="UP000722791"/>
    </source>
</evidence>
<keyword evidence="5" id="KW-1185">Reference proteome</keyword>
<dbReference type="PANTHER" id="PTHR33558">
    <property type="entry name" value="GLUTAREDOXIN-LIKE PROTEIN C5ORF63 HOMOLOG"/>
    <property type="match status" value="1"/>
</dbReference>
<dbReference type="EMBL" id="BNCQ01000018">
    <property type="protein sequence ID" value="GIM05481.1"/>
    <property type="molecule type" value="Genomic_DNA"/>
</dbReference>
<organism evidence="3 4">
    <name type="scientific">Volvox reticuliferus</name>
    <dbReference type="NCBI Taxonomy" id="1737510"/>
    <lineage>
        <taxon>Eukaryota</taxon>
        <taxon>Viridiplantae</taxon>
        <taxon>Chlorophyta</taxon>
        <taxon>core chlorophytes</taxon>
        <taxon>Chlorophyceae</taxon>
        <taxon>CS clade</taxon>
        <taxon>Chlamydomonadales</taxon>
        <taxon>Volvocaceae</taxon>
        <taxon>Volvox</taxon>
    </lineage>
</organism>
<dbReference type="Pfam" id="PF05768">
    <property type="entry name" value="Glrx-like"/>
    <property type="match status" value="1"/>
</dbReference>
<name>A0A8J4LQH3_9CHLO</name>
<gene>
    <name evidence="2" type="ORF">Vretifemale_13739</name>
    <name evidence="3" type="ORF">Vretimale_9968</name>
</gene>
<dbReference type="InterPro" id="IPR008554">
    <property type="entry name" value="Glutaredoxin-like"/>
</dbReference>
<evidence type="ECO:0000256" key="1">
    <source>
        <dbReference type="RuleBase" id="RU363082"/>
    </source>
</evidence>
<dbReference type="OrthoDB" id="2016230at2759"/>
<dbReference type="PANTHER" id="PTHR33558:SF1">
    <property type="entry name" value="GLUTAREDOXIN-LIKE PROTEIN C5ORF63 HOMOLOG"/>
    <property type="match status" value="1"/>
</dbReference>
<dbReference type="InterPro" id="IPR036249">
    <property type="entry name" value="Thioredoxin-like_sf"/>
</dbReference>
<dbReference type="Proteomes" id="UP000747110">
    <property type="component" value="Unassembled WGS sequence"/>
</dbReference>
<dbReference type="Proteomes" id="UP000722791">
    <property type="component" value="Unassembled WGS sequence"/>
</dbReference>
<keyword evidence="1" id="KW-0249">Electron transport</keyword>
<comment type="caution">
    <text evidence="3">The sequence shown here is derived from an EMBL/GenBank/DDBJ whole genome shotgun (WGS) entry which is preliminary data.</text>
</comment>
<dbReference type="SUPFAM" id="SSF52833">
    <property type="entry name" value="Thioredoxin-like"/>
    <property type="match status" value="1"/>
</dbReference>
<proteinExistence type="inferred from homology"/>
<evidence type="ECO:0000313" key="5">
    <source>
        <dbReference type="Proteomes" id="UP000747110"/>
    </source>
</evidence>
<reference evidence="3" key="1">
    <citation type="journal article" date="2021" name="Proc. Natl. Acad. Sci. U.S.A.">
        <title>Three genomes in the algal genus Volvox reveal the fate of a haploid sex-determining region after a transition to homothallism.</title>
        <authorList>
            <person name="Yamamoto K."/>
            <person name="Hamaji T."/>
            <person name="Kawai-Toyooka H."/>
            <person name="Matsuzaki R."/>
            <person name="Takahashi F."/>
            <person name="Nishimura Y."/>
            <person name="Kawachi M."/>
            <person name="Noguchi H."/>
            <person name="Minakuchi Y."/>
            <person name="Umen J.G."/>
            <person name="Toyoda A."/>
            <person name="Nozaki H."/>
        </authorList>
    </citation>
    <scope>NUCLEOTIDE SEQUENCE</scope>
    <source>
        <strain evidence="3">NIES-3785</strain>
        <strain evidence="2">NIES-3786</strain>
    </source>
</reference>
<accession>A0A8J4LQH3</accession>
<evidence type="ECO:0000313" key="3">
    <source>
        <dbReference type="EMBL" id="GIM05481.1"/>
    </source>
</evidence>
<keyword evidence="1" id="KW-0813">Transport</keyword>
<dbReference type="EMBL" id="BNCP01000031">
    <property type="protein sequence ID" value="GIL85108.1"/>
    <property type="molecule type" value="Genomic_DNA"/>
</dbReference>
<dbReference type="Gene3D" id="3.40.30.10">
    <property type="entry name" value="Glutaredoxin"/>
    <property type="match status" value="1"/>
</dbReference>
<comment type="similarity">
    <text evidence="1">Belongs to the glutaredoxin family.</text>
</comment>
<evidence type="ECO:0000313" key="2">
    <source>
        <dbReference type="EMBL" id="GIL85108.1"/>
    </source>
</evidence>